<keyword evidence="1" id="KW-1133">Transmembrane helix</keyword>
<comment type="caution">
    <text evidence="2">The sequence shown here is derived from an EMBL/GenBank/DDBJ whole genome shotgun (WGS) entry which is preliminary data.</text>
</comment>
<feature type="transmembrane region" description="Helical" evidence="1">
    <location>
        <begin position="51"/>
        <end position="71"/>
    </location>
</feature>
<proteinExistence type="predicted"/>
<evidence type="ECO:0000256" key="1">
    <source>
        <dbReference type="SAM" id="Phobius"/>
    </source>
</evidence>
<dbReference type="AlphaFoldDB" id="F0H4H5"/>
<protein>
    <submittedName>
        <fullName evidence="2">Conserved domain protein</fullName>
    </submittedName>
</protein>
<reference evidence="2 3" key="1">
    <citation type="submission" date="2011-02" db="EMBL/GenBank/DDBJ databases">
        <authorList>
            <person name="Durkin A.S."/>
            <person name="Madupu R."/>
            <person name="Torralba M."/>
            <person name="Gillis M."/>
            <person name="Methe B."/>
            <person name="Sutton G."/>
            <person name="Nelson K.E."/>
        </authorList>
    </citation>
    <scope>NUCLEOTIDE SEQUENCE [LARGE SCALE GENOMIC DNA]</scope>
    <source>
        <strain evidence="2 3">CRIS 18C-A</strain>
    </source>
</reference>
<evidence type="ECO:0000313" key="3">
    <source>
        <dbReference type="Proteomes" id="UP000003155"/>
    </source>
</evidence>
<keyword evidence="3" id="KW-1185">Reference proteome</keyword>
<feature type="transmembrane region" description="Helical" evidence="1">
    <location>
        <begin position="20"/>
        <end position="39"/>
    </location>
</feature>
<dbReference type="EMBL" id="AEXO01000017">
    <property type="protein sequence ID" value="EGC87287.1"/>
    <property type="molecule type" value="Genomic_DNA"/>
</dbReference>
<dbReference type="Proteomes" id="UP000003155">
    <property type="component" value="Unassembled WGS sequence"/>
</dbReference>
<name>F0H4H5_9BACT</name>
<gene>
    <name evidence="2" type="ORF">HMPREF9303_1039</name>
</gene>
<evidence type="ECO:0000313" key="2">
    <source>
        <dbReference type="EMBL" id="EGC87287.1"/>
    </source>
</evidence>
<keyword evidence="1" id="KW-0812">Transmembrane</keyword>
<organism evidence="2 3">
    <name type="scientific">Prevotella denticola CRIS 18C-A</name>
    <dbReference type="NCBI Taxonomy" id="944557"/>
    <lineage>
        <taxon>Bacteria</taxon>
        <taxon>Pseudomonadati</taxon>
        <taxon>Bacteroidota</taxon>
        <taxon>Bacteroidia</taxon>
        <taxon>Bacteroidales</taxon>
        <taxon>Prevotellaceae</taxon>
        <taxon>Prevotella</taxon>
    </lineage>
</organism>
<sequence>MEINDNLFSTFVGDFTLDFGPAGAFFIFVIFYSSLIKLTRERKQQIKLYKLLLLYFALCISLQGGMTLFSYSDVSGNLRMLNCLLLYAYLRYHEQFSRAFPLQKNN</sequence>
<accession>F0H4H5</accession>
<keyword evidence="1" id="KW-0472">Membrane</keyword>